<protein>
    <submittedName>
        <fullName evidence="1">Uncharacterized protein</fullName>
    </submittedName>
</protein>
<keyword evidence="2" id="KW-1185">Reference proteome</keyword>
<evidence type="ECO:0000313" key="1">
    <source>
        <dbReference type="EMBL" id="KAK8211426.1"/>
    </source>
</evidence>
<organism evidence="1 2">
    <name type="scientific">Zalaria obscura</name>
    <dbReference type="NCBI Taxonomy" id="2024903"/>
    <lineage>
        <taxon>Eukaryota</taxon>
        <taxon>Fungi</taxon>
        <taxon>Dikarya</taxon>
        <taxon>Ascomycota</taxon>
        <taxon>Pezizomycotina</taxon>
        <taxon>Dothideomycetes</taxon>
        <taxon>Dothideomycetidae</taxon>
        <taxon>Dothideales</taxon>
        <taxon>Zalariaceae</taxon>
        <taxon>Zalaria</taxon>
    </lineage>
</organism>
<gene>
    <name evidence="1" type="ORF">M8818_003393</name>
</gene>
<evidence type="ECO:0000313" key="2">
    <source>
        <dbReference type="Proteomes" id="UP001320706"/>
    </source>
</evidence>
<accession>A0ACC3SFZ7</accession>
<dbReference type="EMBL" id="JAMKPW020000014">
    <property type="protein sequence ID" value="KAK8211426.1"/>
    <property type="molecule type" value="Genomic_DNA"/>
</dbReference>
<reference evidence="1" key="1">
    <citation type="submission" date="2024-02" db="EMBL/GenBank/DDBJ databases">
        <title>Metagenome Assembled Genome of Zalaria obscura JY119.</title>
        <authorList>
            <person name="Vighnesh L."/>
            <person name="Jagadeeshwari U."/>
            <person name="Venkata Ramana C."/>
            <person name="Sasikala C."/>
        </authorList>
    </citation>
    <scope>NUCLEOTIDE SEQUENCE</scope>
    <source>
        <strain evidence="1">JY119</strain>
    </source>
</reference>
<dbReference type="Proteomes" id="UP001320706">
    <property type="component" value="Unassembled WGS sequence"/>
</dbReference>
<proteinExistence type="predicted"/>
<name>A0ACC3SFZ7_9PEZI</name>
<comment type="caution">
    <text evidence="1">The sequence shown here is derived from an EMBL/GenBank/DDBJ whole genome shotgun (WGS) entry which is preliminary data.</text>
</comment>
<sequence>MLVSFKALLSLLFLSSTVSCSLHGLRHGHGGRRQRTCVIPSQYKASNGTADDSPAVAEAFAKCSVNAVIEFSEGVDYNILQPVSAKNLSNVAISVLGNLHLPQNITAVHAQATSLYWFTFAGPSIDFIGTSNITTGWIDSYGQAWWDANPVNGTGTAARPHLLSFNTTNGSLQHYKSRKPIAWNVQLVGSNITVTDAIIDATSTGGFPFNTDGFDVTGTDIEILRSVIYNGDDAIAVQTGSHNVLFRDNTIGYQSHGMSIGSLGQDQTQFANVSNITFDHNTVISAVYGARFKSWIGGQGLAKNITWSNIVVYNVTFPIYVTQTYVNQGSAQTQLQSGGVTGRVNNASVVMEDFTWANFTGTINTFSPGDRSCVTDPCWYNAGLPNLTHTEAIIIECNTDTSCTNFSTENIQLFPQNLAPPSVICLNATAELNPALGFACRNATFVPL</sequence>